<reference evidence="1" key="1">
    <citation type="submission" date="2014-12" db="EMBL/GenBank/DDBJ databases">
        <title>Insight into the proteome of Arion vulgaris.</title>
        <authorList>
            <person name="Aradska J."/>
            <person name="Bulat T."/>
            <person name="Smidak R."/>
            <person name="Sarate P."/>
            <person name="Gangsoo J."/>
            <person name="Sialana F."/>
            <person name="Bilban M."/>
            <person name="Lubec G."/>
        </authorList>
    </citation>
    <scope>NUCLEOTIDE SEQUENCE</scope>
    <source>
        <tissue evidence="1">Skin</tissue>
    </source>
</reference>
<dbReference type="EMBL" id="HACG01023380">
    <property type="protein sequence ID" value="CEK70245.1"/>
    <property type="molecule type" value="Transcribed_RNA"/>
</dbReference>
<dbReference type="AlphaFoldDB" id="A0A0B6ZR80"/>
<gene>
    <name evidence="1" type="primary">ORF73387</name>
</gene>
<name>A0A0B6ZR80_9EUPU</name>
<accession>A0A0B6ZR80</accession>
<sequence>MLWTCDSSGCASSSLLLHVNVCSSSASELDHKPTRTWFKPHDGQVWKQI</sequence>
<proteinExistence type="predicted"/>
<feature type="non-terminal residue" evidence="1">
    <location>
        <position position="49"/>
    </location>
</feature>
<evidence type="ECO:0000313" key="1">
    <source>
        <dbReference type="EMBL" id="CEK70245.1"/>
    </source>
</evidence>
<organism evidence="1">
    <name type="scientific">Arion vulgaris</name>
    <dbReference type="NCBI Taxonomy" id="1028688"/>
    <lineage>
        <taxon>Eukaryota</taxon>
        <taxon>Metazoa</taxon>
        <taxon>Spiralia</taxon>
        <taxon>Lophotrochozoa</taxon>
        <taxon>Mollusca</taxon>
        <taxon>Gastropoda</taxon>
        <taxon>Heterobranchia</taxon>
        <taxon>Euthyneura</taxon>
        <taxon>Panpulmonata</taxon>
        <taxon>Eupulmonata</taxon>
        <taxon>Stylommatophora</taxon>
        <taxon>Helicina</taxon>
        <taxon>Arionoidea</taxon>
        <taxon>Arionidae</taxon>
        <taxon>Arion</taxon>
    </lineage>
</organism>
<protein>
    <submittedName>
        <fullName evidence="1">Uncharacterized protein</fullName>
    </submittedName>
</protein>